<keyword evidence="3" id="KW-0732">Signal</keyword>
<dbReference type="SUPFAM" id="SSF52964">
    <property type="entry name" value="TolB, N-terminal domain"/>
    <property type="match status" value="1"/>
</dbReference>
<dbReference type="GO" id="GO:0051301">
    <property type="term" value="P:cell division"/>
    <property type="evidence" value="ECO:0007669"/>
    <property type="project" value="UniProtKB-KW"/>
</dbReference>
<sequence length="526" mass="56075">MTSLLPRACTLLAAALLWCAPPAMAARLALVIGNDTYRNVPALRNARTDASAMARALEQNGFKVTLLQDLDERSWRAGLRTFKARVAEGDDVVFFYAGHGVQIDATNYLLPVDIRAVSEDQVRDEAVPLQRVLEDLEERKARFSMVIVDACRDNPFRAKGRALGGRGLVPTTAATGQMIIYSAGSGQQALDQLDANDKDPNGLFTRVFLKELGKPGLPVDRMLRSVRDEVARTARSVKHDQVPALYDQSLGDFYFRQGAPAAPTGAAAAVPVPPASRQPVIGFARFEGDAASGALVTRIAGSNLERSGRFALADAGTASMSENQRPDAALWQSTGASYVVGGSAATLPDGRVNVKFRAWNLANPSDMGGQSFTVEARDLRLVAHRISDFLQLKITGIPGTFSSRSAKATQAKGRYTLMVSDSDGANSQPALASPQPVMLPTWSPGGTHLAYVSLESGPPVFFIHTVSTGVRRTSAATAQLAQACTAEISAFQGGPEASREDWLKDDWMKLAASGCPAAMAAELKGL</sequence>
<dbReference type="PANTHER" id="PTHR22576:SF37">
    <property type="entry name" value="MUCOSA-ASSOCIATED LYMPHOID TISSUE LYMPHOMA TRANSLOCATION PROTEIN 1"/>
    <property type="match status" value="1"/>
</dbReference>
<dbReference type="GO" id="GO:0004197">
    <property type="term" value="F:cysteine-type endopeptidase activity"/>
    <property type="evidence" value="ECO:0007669"/>
    <property type="project" value="InterPro"/>
</dbReference>
<dbReference type="RefSeq" id="WP_243303480.1">
    <property type="nucleotide sequence ID" value="NZ_JALGBI010000001.1"/>
</dbReference>
<evidence type="ECO:0000256" key="3">
    <source>
        <dbReference type="SAM" id="SignalP"/>
    </source>
</evidence>
<accession>A0A9X1VTQ6</accession>
<reference evidence="5" key="1">
    <citation type="submission" date="2022-03" db="EMBL/GenBank/DDBJ databases">
        <authorList>
            <person name="Woo C.Y."/>
        </authorList>
    </citation>
    <scope>NUCLEOTIDE SEQUENCE</scope>
    <source>
        <strain evidence="5">CYS-02</strain>
    </source>
</reference>
<dbReference type="EMBL" id="JALGBI010000001">
    <property type="protein sequence ID" value="MCJ0761849.1"/>
    <property type="molecule type" value="Genomic_DNA"/>
</dbReference>
<evidence type="ECO:0000256" key="1">
    <source>
        <dbReference type="ARBA" id="ARBA00022618"/>
    </source>
</evidence>
<keyword evidence="6" id="KW-1185">Reference proteome</keyword>
<dbReference type="InterPro" id="IPR052039">
    <property type="entry name" value="Caspase-related_regulators"/>
</dbReference>
<evidence type="ECO:0000313" key="5">
    <source>
        <dbReference type="EMBL" id="MCJ0761849.1"/>
    </source>
</evidence>
<keyword evidence="2" id="KW-0131">Cell cycle</keyword>
<dbReference type="InterPro" id="IPR007195">
    <property type="entry name" value="TolB_N"/>
</dbReference>
<evidence type="ECO:0000259" key="4">
    <source>
        <dbReference type="PROSITE" id="PS50208"/>
    </source>
</evidence>
<keyword evidence="1" id="KW-0132">Cell division</keyword>
<dbReference type="PROSITE" id="PS50208">
    <property type="entry name" value="CASPASE_P20"/>
    <property type="match status" value="1"/>
</dbReference>
<dbReference type="SUPFAM" id="SSF69304">
    <property type="entry name" value="Tricorn protease N-terminal domain"/>
    <property type="match status" value="1"/>
</dbReference>
<dbReference type="Proteomes" id="UP001139447">
    <property type="component" value="Unassembled WGS sequence"/>
</dbReference>
<dbReference type="InterPro" id="IPR029030">
    <property type="entry name" value="Caspase-like_dom_sf"/>
</dbReference>
<evidence type="ECO:0000313" key="6">
    <source>
        <dbReference type="Proteomes" id="UP001139447"/>
    </source>
</evidence>
<dbReference type="SUPFAM" id="SSF52129">
    <property type="entry name" value="Caspase-like"/>
    <property type="match status" value="1"/>
</dbReference>
<organism evidence="5 6">
    <name type="scientific">Variovorax terrae</name>
    <dbReference type="NCBI Taxonomy" id="2923278"/>
    <lineage>
        <taxon>Bacteria</taxon>
        <taxon>Pseudomonadati</taxon>
        <taxon>Pseudomonadota</taxon>
        <taxon>Betaproteobacteria</taxon>
        <taxon>Burkholderiales</taxon>
        <taxon>Comamonadaceae</taxon>
        <taxon>Variovorax</taxon>
    </lineage>
</organism>
<protein>
    <submittedName>
        <fullName evidence="5">Caspase family protein</fullName>
    </submittedName>
</protein>
<dbReference type="GO" id="GO:0015031">
    <property type="term" value="P:protein transport"/>
    <property type="evidence" value="ECO:0007669"/>
    <property type="project" value="InterPro"/>
</dbReference>
<name>A0A9X1VTQ6_9BURK</name>
<dbReference type="Pfam" id="PF00656">
    <property type="entry name" value="Peptidase_C14"/>
    <property type="match status" value="1"/>
</dbReference>
<feature type="chain" id="PRO_5040948671" evidence="3">
    <location>
        <begin position="26"/>
        <end position="526"/>
    </location>
</feature>
<dbReference type="Gene3D" id="2.120.10.30">
    <property type="entry name" value="TolB, C-terminal domain"/>
    <property type="match status" value="1"/>
</dbReference>
<dbReference type="Gene3D" id="3.40.50.10070">
    <property type="entry name" value="TolB, N-terminal domain"/>
    <property type="match status" value="1"/>
</dbReference>
<gene>
    <name evidence="5" type="ORF">MMF98_01375</name>
</gene>
<dbReference type="InterPro" id="IPR011600">
    <property type="entry name" value="Pept_C14_caspase"/>
</dbReference>
<dbReference type="Gene3D" id="3.40.50.1460">
    <property type="match status" value="1"/>
</dbReference>
<dbReference type="GO" id="GO:0042597">
    <property type="term" value="C:periplasmic space"/>
    <property type="evidence" value="ECO:0007669"/>
    <property type="project" value="InterPro"/>
</dbReference>
<dbReference type="GO" id="GO:0006508">
    <property type="term" value="P:proteolysis"/>
    <property type="evidence" value="ECO:0007669"/>
    <property type="project" value="InterPro"/>
</dbReference>
<comment type="caution">
    <text evidence="5">The sequence shown here is derived from an EMBL/GenBank/DDBJ whole genome shotgun (WGS) entry which is preliminary data.</text>
</comment>
<feature type="signal peptide" evidence="3">
    <location>
        <begin position="1"/>
        <end position="25"/>
    </location>
</feature>
<dbReference type="InterPro" id="IPR011042">
    <property type="entry name" value="6-blade_b-propeller_TolB-like"/>
</dbReference>
<dbReference type="AlphaFoldDB" id="A0A9X1VTQ6"/>
<evidence type="ECO:0000256" key="2">
    <source>
        <dbReference type="ARBA" id="ARBA00023306"/>
    </source>
</evidence>
<dbReference type="Pfam" id="PF04052">
    <property type="entry name" value="TolB_N"/>
    <property type="match status" value="1"/>
</dbReference>
<dbReference type="InterPro" id="IPR001309">
    <property type="entry name" value="Pept_C14_p20"/>
</dbReference>
<proteinExistence type="predicted"/>
<dbReference type="PANTHER" id="PTHR22576">
    <property type="entry name" value="MUCOSA ASSOCIATED LYMPHOID TISSUE LYMPHOMA TRANSLOCATION PROTEIN 1/PARACASPASE"/>
    <property type="match status" value="1"/>
</dbReference>
<feature type="domain" description="Caspase family p20" evidence="4">
    <location>
        <begin position="25"/>
        <end position="155"/>
    </location>
</feature>